<dbReference type="Proteomes" id="UP000183832">
    <property type="component" value="Unassembled WGS sequence"/>
</dbReference>
<protein>
    <submittedName>
        <fullName evidence="1">CLUMA_CG003537, isoform A</fullName>
    </submittedName>
</protein>
<accession>A0A1J1HNW0</accession>
<name>A0A1J1HNW0_9DIPT</name>
<evidence type="ECO:0000313" key="1">
    <source>
        <dbReference type="EMBL" id="CRK89736.1"/>
    </source>
</evidence>
<gene>
    <name evidence="1" type="ORF">CLUMA_CG003537</name>
</gene>
<organism evidence="1 2">
    <name type="scientific">Clunio marinus</name>
    <dbReference type="NCBI Taxonomy" id="568069"/>
    <lineage>
        <taxon>Eukaryota</taxon>
        <taxon>Metazoa</taxon>
        <taxon>Ecdysozoa</taxon>
        <taxon>Arthropoda</taxon>
        <taxon>Hexapoda</taxon>
        <taxon>Insecta</taxon>
        <taxon>Pterygota</taxon>
        <taxon>Neoptera</taxon>
        <taxon>Endopterygota</taxon>
        <taxon>Diptera</taxon>
        <taxon>Nematocera</taxon>
        <taxon>Chironomoidea</taxon>
        <taxon>Chironomidae</taxon>
        <taxon>Clunio</taxon>
    </lineage>
</organism>
<keyword evidence="2" id="KW-1185">Reference proteome</keyword>
<reference evidence="1 2" key="1">
    <citation type="submission" date="2015-04" db="EMBL/GenBank/DDBJ databases">
        <authorList>
            <person name="Syromyatnikov M.Y."/>
            <person name="Popov V.N."/>
        </authorList>
    </citation>
    <scope>NUCLEOTIDE SEQUENCE [LARGE SCALE GENOMIC DNA]</scope>
</reference>
<dbReference type="EMBL" id="CVRI01000014">
    <property type="protein sequence ID" value="CRK89736.1"/>
    <property type="molecule type" value="Genomic_DNA"/>
</dbReference>
<sequence>MSTEFFLPFDTSYLLLSLGDSHRKLNIFEQDVIYLLEKKDIKIIKTVNSYSSTAICKSDISFVSRQYDGRINTDKWFTDIQQTLLQACNSPILLILAMKPVINNSTKSHKMMKCRLPIWQQSKKKTQQFSADDGKSL</sequence>
<proteinExistence type="predicted"/>
<dbReference type="AlphaFoldDB" id="A0A1J1HNW0"/>
<evidence type="ECO:0000313" key="2">
    <source>
        <dbReference type="Proteomes" id="UP000183832"/>
    </source>
</evidence>